<dbReference type="Pfam" id="PF13279">
    <property type="entry name" value="4HBT_2"/>
    <property type="match status" value="1"/>
</dbReference>
<reference evidence="1 2" key="1">
    <citation type="submission" date="2017-04" db="EMBL/GenBank/DDBJ databases">
        <title>Draft genome sequence of Zooshikella ganghwensis VG4 isolated from Red Sea sediments.</title>
        <authorList>
            <person name="Rehman Z."/>
            <person name="Alam I."/>
            <person name="Kamau A."/>
            <person name="Bajic V."/>
            <person name="Leiknes T."/>
        </authorList>
    </citation>
    <scope>NUCLEOTIDE SEQUENCE [LARGE SCALE GENOMIC DNA]</scope>
    <source>
        <strain evidence="1 2">VG4</strain>
    </source>
</reference>
<dbReference type="EMBL" id="NDXW01000001">
    <property type="protein sequence ID" value="RDH43128.1"/>
    <property type="molecule type" value="Genomic_DNA"/>
</dbReference>
<sequence>MASSFDIASMPVVLETAVEWGQMDALGHINNTVYFRYFENVRIAYFERLLLGNLLDAQHLVPVLAETSCRFKMPLVYPDKLVIGAKVTEILTDRLKMQYVVFSQKAQRVAAEGFGTVVCFDISKEAKTALPDHVVEAIRKLEGSQV</sequence>
<evidence type="ECO:0000313" key="1">
    <source>
        <dbReference type="EMBL" id="RDH43128.1"/>
    </source>
</evidence>
<evidence type="ECO:0000313" key="2">
    <source>
        <dbReference type="Proteomes" id="UP000257039"/>
    </source>
</evidence>
<dbReference type="PANTHER" id="PTHR31793">
    <property type="entry name" value="4-HYDROXYBENZOYL-COA THIOESTERASE FAMILY MEMBER"/>
    <property type="match status" value="1"/>
</dbReference>
<dbReference type="Gene3D" id="3.10.129.10">
    <property type="entry name" value="Hotdog Thioesterase"/>
    <property type="match status" value="1"/>
</dbReference>
<dbReference type="Proteomes" id="UP000257039">
    <property type="component" value="Unassembled WGS sequence"/>
</dbReference>
<dbReference type="PANTHER" id="PTHR31793:SF40">
    <property type="entry name" value="ACYL-COA THIOESTER HYDROLASE, YBGC_YBAW FAMILY"/>
    <property type="match status" value="1"/>
</dbReference>
<dbReference type="InterPro" id="IPR050563">
    <property type="entry name" value="4-hydroxybenzoyl-CoA_TE"/>
</dbReference>
<dbReference type="GO" id="GO:0047617">
    <property type="term" value="F:fatty acyl-CoA hydrolase activity"/>
    <property type="evidence" value="ECO:0007669"/>
    <property type="project" value="TreeGrafter"/>
</dbReference>
<gene>
    <name evidence="1" type="ORF">B9G39_06515</name>
</gene>
<dbReference type="RefSeq" id="WP_094786508.1">
    <property type="nucleotide sequence ID" value="NZ_NDXW01000001.1"/>
</dbReference>
<accession>A0A4P9VIR6</accession>
<dbReference type="AlphaFoldDB" id="A0A4P9VIR6"/>
<protein>
    <submittedName>
        <fullName evidence="1">Acyl-CoA thioesterase</fullName>
    </submittedName>
</protein>
<dbReference type="CDD" id="cd00586">
    <property type="entry name" value="4HBT"/>
    <property type="match status" value="1"/>
</dbReference>
<dbReference type="InterPro" id="IPR029069">
    <property type="entry name" value="HotDog_dom_sf"/>
</dbReference>
<name>A0A4P9VIR6_9GAMM</name>
<dbReference type="SUPFAM" id="SSF54637">
    <property type="entry name" value="Thioesterase/thiol ester dehydrase-isomerase"/>
    <property type="match status" value="1"/>
</dbReference>
<organism evidence="1 2">
    <name type="scientific">Zooshikella ganghwensis</name>
    <dbReference type="NCBI Taxonomy" id="202772"/>
    <lineage>
        <taxon>Bacteria</taxon>
        <taxon>Pseudomonadati</taxon>
        <taxon>Pseudomonadota</taxon>
        <taxon>Gammaproteobacteria</taxon>
        <taxon>Oceanospirillales</taxon>
        <taxon>Zooshikellaceae</taxon>
        <taxon>Zooshikella</taxon>
    </lineage>
</organism>
<comment type="caution">
    <text evidence="1">The sequence shown here is derived from an EMBL/GenBank/DDBJ whole genome shotgun (WGS) entry which is preliminary data.</text>
</comment>
<keyword evidence="2" id="KW-1185">Reference proteome</keyword>
<proteinExistence type="predicted"/>